<feature type="compositionally biased region" description="Basic and acidic residues" evidence="1">
    <location>
        <begin position="226"/>
        <end position="242"/>
    </location>
</feature>
<evidence type="ECO:0000259" key="2">
    <source>
        <dbReference type="Pfam" id="PF05685"/>
    </source>
</evidence>
<dbReference type="Proteomes" id="UP001235303">
    <property type="component" value="Unassembled WGS sequence"/>
</dbReference>
<dbReference type="Pfam" id="PF05685">
    <property type="entry name" value="Uma2"/>
    <property type="match status" value="1"/>
</dbReference>
<organism evidence="3 4">
    <name type="scientific">Roseofilum acuticapitatum BLCC-M154</name>
    <dbReference type="NCBI Taxonomy" id="3022444"/>
    <lineage>
        <taxon>Bacteria</taxon>
        <taxon>Bacillati</taxon>
        <taxon>Cyanobacteriota</taxon>
        <taxon>Cyanophyceae</taxon>
        <taxon>Desertifilales</taxon>
        <taxon>Desertifilaceae</taxon>
        <taxon>Roseofilum</taxon>
        <taxon>Roseofilum acuticapitatum</taxon>
    </lineage>
</organism>
<keyword evidence="4" id="KW-1185">Reference proteome</keyword>
<gene>
    <name evidence="3" type="ORF">PMG71_22380</name>
</gene>
<keyword evidence="3" id="KW-0255">Endonuclease</keyword>
<dbReference type="CDD" id="cd06260">
    <property type="entry name" value="DUF820-like"/>
    <property type="match status" value="1"/>
</dbReference>
<dbReference type="PANTHER" id="PTHR33352:SF3">
    <property type="entry name" value="SLR1612 PROTEIN"/>
    <property type="match status" value="1"/>
</dbReference>
<dbReference type="Gene3D" id="3.90.1570.10">
    <property type="entry name" value="tt1808, chain A"/>
    <property type="match status" value="1"/>
</dbReference>
<dbReference type="PANTHER" id="PTHR33352">
    <property type="entry name" value="SLR1095 PROTEIN"/>
    <property type="match status" value="1"/>
</dbReference>
<dbReference type="InterPro" id="IPR012296">
    <property type="entry name" value="Nuclease_put_TT1808"/>
</dbReference>
<keyword evidence="3" id="KW-0378">Hydrolase</keyword>
<feature type="domain" description="Putative restriction endonuclease" evidence="2">
    <location>
        <begin position="23"/>
        <end position="194"/>
    </location>
</feature>
<sequence length="268" mass="32072">MVNLTQKQYNISRTPKREDLPTMYDLPSEEVGEPGLPDQYHPIQAQLLEQTFQPATYSPEQVFSAMDLNLYYDVEKTNRYKRPDWFAVVGVSRLYEQRDLRMSYVVWQEEVNPFMVVELLSPSTQREDLGEITRKENEPPTKWQVYEQILRVPYYIVYEREQENFRAFQLEEKGYRELEISNNQLWLEELGLGLRLWQGSHKGIERRWLRFYDAAGNLIPTEAEETERQRQEKERERQEKEQAQTALQELRDRLIAMGFDPDNLPNDP</sequence>
<accession>A0ABT7AZ71</accession>
<keyword evidence="3" id="KW-0540">Nuclease</keyword>
<dbReference type="InterPro" id="IPR008538">
    <property type="entry name" value="Uma2"/>
</dbReference>
<dbReference type="RefSeq" id="WP_283755933.1">
    <property type="nucleotide sequence ID" value="NZ_JAQOSP010000146.1"/>
</dbReference>
<feature type="region of interest" description="Disordered" evidence="1">
    <location>
        <begin position="222"/>
        <end position="245"/>
    </location>
</feature>
<protein>
    <submittedName>
        <fullName evidence="3">Uma2 family endonuclease</fullName>
    </submittedName>
</protein>
<reference evidence="3 4" key="1">
    <citation type="submission" date="2023-01" db="EMBL/GenBank/DDBJ databases">
        <title>Novel diversity within Roseofilum (Cyanobacteria; Desertifilaceae) from marine benthic mats with descriptions of four novel species.</title>
        <authorList>
            <person name="Wang Y."/>
            <person name="Berthold D.E."/>
            <person name="Hu J."/>
            <person name="Lefler F.W."/>
            <person name="Laughinghouse H.D. IV."/>
        </authorList>
    </citation>
    <scope>NUCLEOTIDE SEQUENCE [LARGE SCALE GENOMIC DNA]</scope>
    <source>
        <strain evidence="3 4">BLCC-M154</strain>
    </source>
</reference>
<name>A0ABT7AZ71_9CYAN</name>
<evidence type="ECO:0000313" key="4">
    <source>
        <dbReference type="Proteomes" id="UP001235303"/>
    </source>
</evidence>
<evidence type="ECO:0000256" key="1">
    <source>
        <dbReference type="SAM" id="MobiDB-lite"/>
    </source>
</evidence>
<evidence type="ECO:0000313" key="3">
    <source>
        <dbReference type="EMBL" id="MDJ1172180.1"/>
    </source>
</evidence>
<comment type="caution">
    <text evidence="3">The sequence shown here is derived from an EMBL/GenBank/DDBJ whole genome shotgun (WGS) entry which is preliminary data.</text>
</comment>
<dbReference type="EMBL" id="JAQOSP010000146">
    <property type="protein sequence ID" value="MDJ1172180.1"/>
    <property type="molecule type" value="Genomic_DNA"/>
</dbReference>
<dbReference type="GO" id="GO:0004519">
    <property type="term" value="F:endonuclease activity"/>
    <property type="evidence" value="ECO:0007669"/>
    <property type="project" value="UniProtKB-KW"/>
</dbReference>
<proteinExistence type="predicted"/>